<dbReference type="Proteomes" id="UP000285625">
    <property type="component" value="Unassembled WGS sequence"/>
</dbReference>
<dbReference type="SUPFAM" id="SSF47819">
    <property type="entry name" value="HRDC-like"/>
    <property type="match status" value="1"/>
</dbReference>
<dbReference type="GO" id="GO:0030894">
    <property type="term" value="C:replisome"/>
    <property type="evidence" value="ECO:0007669"/>
    <property type="project" value="TreeGrafter"/>
</dbReference>
<evidence type="ECO:0000259" key="18">
    <source>
        <dbReference type="PROSITE" id="PS51192"/>
    </source>
</evidence>
<dbReference type="AlphaFoldDB" id="A0A0A8HRZ8"/>
<dbReference type="Pfam" id="PF16124">
    <property type="entry name" value="RecQ_Zn_bind"/>
    <property type="match status" value="1"/>
</dbReference>
<organism evidence="20 21">
    <name type="scientific">Staphylococcus hyicus</name>
    <dbReference type="NCBI Taxonomy" id="1284"/>
    <lineage>
        <taxon>Bacteria</taxon>
        <taxon>Bacillati</taxon>
        <taxon>Bacillota</taxon>
        <taxon>Bacilli</taxon>
        <taxon>Bacillales</taxon>
        <taxon>Staphylococcaceae</taxon>
        <taxon>Staphylococcus</taxon>
    </lineage>
</organism>
<dbReference type="Pfam" id="PF00271">
    <property type="entry name" value="Helicase_C"/>
    <property type="match status" value="1"/>
</dbReference>
<dbReference type="Pfam" id="PF00570">
    <property type="entry name" value="HRDC"/>
    <property type="match status" value="1"/>
</dbReference>
<comment type="caution">
    <text evidence="20">The sequence shown here is derived from an EMBL/GenBank/DDBJ whole genome shotgun (WGS) entry which is preliminary data.</text>
</comment>
<reference evidence="20 21" key="1">
    <citation type="journal article" date="2016" name="Front. Microbiol.">
        <title>Comprehensive Phylogenetic Analysis of Bovine Non-aureus Staphylococci Species Based on Whole-Genome Sequencing.</title>
        <authorList>
            <person name="Naushad S."/>
            <person name="Barkema H.W."/>
            <person name="Luby C."/>
            <person name="Condas L.A."/>
            <person name="Nobrega D.B."/>
            <person name="Carson D.A."/>
            <person name="De Buck J."/>
        </authorList>
    </citation>
    <scope>NUCLEOTIDE SEQUENCE [LARGE SCALE GENOMIC DNA]</scope>
    <source>
        <strain evidence="20 21">SNUC 5959</strain>
    </source>
</reference>
<name>A0A0A8HRZ8_STAHY</name>
<comment type="catalytic activity">
    <reaction evidence="15">
        <text>Couples ATP hydrolysis with the unwinding of duplex DNA by translocating in the 3'-5' direction.</text>
        <dbReference type="EC" id="5.6.2.4"/>
    </reaction>
</comment>
<dbReference type="GeneID" id="41073796"/>
<dbReference type="KEGG" id="shu:SHYC_10115"/>
<dbReference type="GO" id="GO:0009378">
    <property type="term" value="F:four-way junction helicase activity"/>
    <property type="evidence" value="ECO:0007669"/>
    <property type="project" value="TreeGrafter"/>
</dbReference>
<evidence type="ECO:0000256" key="5">
    <source>
        <dbReference type="ARBA" id="ARBA00022741"/>
    </source>
</evidence>
<evidence type="ECO:0000256" key="15">
    <source>
        <dbReference type="ARBA" id="ARBA00034617"/>
    </source>
</evidence>
<dbReference type="InterPro" id="IPR018982">
    <property type="entry name" value="RQC_domain"/>
</dbReference>
<evidence type="ECO:0000256" key="4">
    <source>
        <dbReference type="ARBA" id="ARBA00022723"/>
    </source>
</evidence>
<evidence type="ECO:0000256" key="7">
    <source>
        <dbReference type="ARBA" id="ARBA00022801"/>
    </source>
</evidence>
<evidence type="ECO:0000256" key="1">
    <source>
        <dbReference type="ARBA" id="ARBA00001946"/>
    </source>
</evidence>
<comment type="cofactor">
    <cofactor evidence="2">
        <name>Zn(2+)</name>
        <dbReference type="ChEBI" id="CHEBI:29105"/>
    </cofactor>
</comment>
<dbReference type="InterPro" id="IPR006293">
    <property type="entry name" value="DNA_helicase_ATP-dep_RecQ_bac"/>
</dbReference>
<proteinExistence type="inferred from homology"/>
<dbReference type="InterPro" id="IPR036388">
    <property type="entry name" value="WH-like_DNA-bd_sf"/>
</dbReference>
<feature type="domain" description="HRDC" evidence="17">
    <location>
        <begin position="515"/>
        <end position="595"/>
    </location>
</feature>
<keyword evidence="8 20" id="KW-0347">Helicase</keyword>
<dbReference type="PANTHER" id="PTHR13710">
    <property type="entry name" value="DNA HELICASE RECQ FAMILY MEMBER"/>
    <property type="match status" value="1"/>
</dbReference>
<dbReference type="SMART" id="SM00341">
    <property type="entry name" value="HRDC"/>
    <property type="match status" value="1"/>
</dbReference>
<evidence type="ECO:0000256" key="11">
    <source>
        <dbReference type="ARBA" id="ARBA00023125"/>
    </source>
</evidence>
<dbReference type="Gene3D" id="1.10.150.80">
    <property type="entry name" value="HRDC domain"/>
    <property type="match status" value="1"/>
</dbReference>
<dbReference type="GO" id="GO:0006281">
    <property type="term" value="P:DNA repair"/>
    <property type="evidence" value="ECO:0007669"/>
    <property type="project" value="UniProtKB-KW"/>
</dbReference>
<dbReference type="Pfam" id="PF00270">
    <property type="entry name" value="DEAD"/>
    <property type="match status" value="1"/>
</dbReference>
<dbReference type="GO" id="GO:0009432">
    <property type="term" value="P:SOS response"/>
    <property type="evidence" value="ECO:0007669"/>
    <property type="project" value="UniProtKB-UniRule"/>
</dbReference>
<comment type="cofactor">
    <cofactor evidence="1">
        <name>Mg(2+)</name>
        <dbReference type="ChEBI" id="CHEBI:18420"/>
    </cofactor>
</comment>
<keyword evidence="11" id="KW-0238">DNA-binding</keyword>
<dbReference type="InterPro" id="IPR001650">
    <property type="entry name" value="Helicase_C-like"/>
</dbReference>
<dbReference type="SMART" id="SM00490">
    <property type="entry name" value="HELICc"/>
    <property type="match status" value="1"/>
</dbReference>
<dbReference type="GO" id="GO:0006260">
    <property type="term" value="P:DNA replication"/>
    <property type="evidence" value="ECO:0007669"/>
    <property type="project" value="InterPro"/>
</dbReference>
<evidence type="ECO:0000256" key="16">
    <source>
        <dbReference type="NCBIfam" id="TIGR01389"/>
    </source>
</evidence>
<dbReference type="SMART" id="SM00956">
    <property type="entry name" value="RQC"/>
    <property type="match status" value="1"/>
</dbReference>
<dbReference type="InterPro" id="IPR014001">
    <property type="entry name" value="Helicase_ATP-bd"/>
</dbReference>
<keyword evidence="6" id="KW-0227">DNA damage</keyword>
<keyword evidence="5" id="KW-0547">Nucleotide-binding</keyword>
<evidence type="ECO:0000256" key="14">
    <source>
        <dbReference type="ARBA" id="ARBA00023235"/>
    </source>
</evidence>
<evidence type="ECO:0000259" key="17">
    <source>
        <dbReference type="PROSITE" id="PS50967"/>
    </source>
</evidence>
<evidence type="ECO:0000259" key="19">
    <source>
        <dbReference type="PROSITE" id="PS51194"/>
    </source>
</evidence>
<evidence type="ECO:0000256" key="12">
    <source>
        <dbReference type="ARBA" id="ARBA00023172"/>
    </source>
</evidence>
<dbReference type="GO" id="GO:0005524">
    <property type="term" value="F:ATP binding"/>
    <property type="evidence" value="ECO:0007669"/>
    <property type="project" value="UniProtKB-KW"/>
</dbReference>
<dbReference type="FunFam" id="3.40.50.300:FF:001389">
    <property type="entry name" value="ATP-dependent DNA helicase RecQ"/>
    <property type="match status" value="1"/>
</dbReference>
<dbReference type="InterPro" id="IPR002121">
    <property type="entry name" value="HRDC_dom"/>
</dbReference>
<dbReference type="CDD" id="cd17920">
    <property type="entry name" value="DEXHc_RecQ"/>
    <property type="match status" value="1"/>
</dbReference>
<protein>
    <recommendedName>
        <fullName evidence="16">DNA helicase RecQ</fullName>
        <ecNumber evidence="16">5.6.2.4</ecNumber>
    </recommendedName>
</protein>
<dbReference type="InterPro" id="IPR011545">
    <property type="entry name" value="DEAD/DEAH_box_helicase_dom"/>
</dbReference>
<dbReference type="Pfam" id="PF09382">
    <property type="entry name" value="RQC"/>
    <property type="match status" value="1"/>
</dbReference>
<dbReference type="InterPro" id="IPR004589">
    <property type="entry name" value="DNA_helicase_ATP-dep_RecQ"/>
</dbReference>
<dbReference type="PROSITE" id="PS51192">
    <property type="entry name" value="HELICASE_ATP_BIND_1"/>
    <property type="match status" value="1"/>
</dbReference>
<gene>
    <name evidence="20" type="primary">recQ</name>
    <name evidence="20" type="ORF">BUZ57_06095</name>
</gene>
<dbReference type="NCBIfam" id="TIGR01389">
    <property type="entry name" value="recQ"/>
    <property type="match status" value="1"/>
</dbReference>
<evidence type="ECO:0000313" key="20">
    <source>
        <dbReference type="EMBL" id="RIO45880.1"/>
    </source>
</evidence>
<dbReference type="CDD" id="cd18794">
    <property type="entry name" value="SF2_C_RecQ"/>
    <property type="match status" value="1"/>
</dbReference>
<keyword evidence="7 20" id="KW-0378">Hydrolase</keyword>
<evidence type="ECO:0000256" key="8">
    <source>
        <dbReference type="ARBA" id="ARBA00022806"/>
    </source>
</evidence>
<dbReference type="Gene3D" id="3.40.50.300">
    <property type="entry name" value="P-loop containing nucleotide triphosphate hydrolases"/>
    <property type="match status" value="2"/>
</dbReference>
<dbReference type="InterPro" id="IPR010997">
    <property type="entry name" value="HRDC-like_sf"/>
</dbReference>
<dbReference type="SUPFAM" id="SSF46785">
    <property type="entry name" value="Winged helix' DNA-binding domain"/>
    <property type="match status" value="1"/>
</dbReference>
<dbReference type="InterPro" id="IPR036390">
    <property type="entry name" value="WH_DNA-bd_sf"/>
</dbReference>
<dbReference type="GO" id="GO:0006310">
    <property type="term" value="P:DNA recombination"/>
    <property type="evidence" value="ECO:0007669"/>
    <property type="project" value="UniProtKB-UniRule"/>
</dbReference>
<dbReference type="HOGENOM" id="CLU_001103_14_3_9"/>
<keyword evidence="13" id="KW-0234">DNA repair</keyword>
<sequence length="596" mass="68294">MEQTLSHYFGYKRFRPGQKEIITHVLNQQHTLGVLPTGGGKSICYQVPGLMLGGTTLVISPLISLMKDQVDQLHSMGISAAYLNSSLSLKAQKEIEAQLLDGALQFIYIAPERLENEAFLRLLCRVNIKLVAFDEAHCISKWGHDFRPSYQAVIHRVLAMPQRFAIVALTATATSEVQQDIMSRLGIHQHHLIKTSIKRPNLIFKVDHTYQRQKFVLNYVKSHPKVSGIIYCSTRKQVEAMYEALQDADIPATYYHAGLTAKQRDEAQYAFLYDKKRVVVATNAFGMGIDKSNVRYVIHYNMPGDLESYYQEAGRAGRDGLESDCILLFSDRDIALHQYFISTSSADDDYKDKMGEKLTKMIQYTKTNKCLEATLVHYFEPNEKLAECQKCSNCEAQNKTYDMTKEAKMIVSCVIRLGQKEGYQTLIQVLRGEQSDYLKHEKFYALSTYGIMKDYTTGELHHLIDELRFKGYLNEYNEVLMCDQSVEQLLNENVRIQTTPFKTKSKERVNINTIEGVDRHLFDALSDVRQKMSDKLDVPPINIFSDYTLEEFAKRKPTTKQEMIQIEGVGSYKLKHYCPPFLDAIQEYKQLGQTSI</sequence>
<evidence type="ECO:0000256" key="2">
    <source>
        <dbReference type="ARBA" id="ARBA00001947"/>
    </source>
</evidence>
<evidence type="ECO:0000256" key="13">
    <source>
        <dbReference type="ARBA" id="ARBA00023204"/>
    </source>
</evidence>
<dbReference type="EC" id="5.6.2.4" evidence="16"/>
<dbReference type="RefSeq" id="WP_039646755.1">
    <property type="nucleotide sequence ID" value="NZ_CP008747.1"/>
</dbReference>
<evidence type="ECO:0000256" key="10">
    <source>
        <dbReference type="ARBA" id="ARBA00022840"/>
    </source>
</evidence>
<comment type="similarity">
    <text evidence="3">Belongs to the helicase family. RecQ subfamily.</text>
</comment>
<dbReference type="SMART" id="SM00487">
    <property type="entry name" value="DEXDc"/>
    <property type="match status" value="1"/>
</dbReference>
<dbReference type="PROSITE" id="PS51194">
    <property type="entry name" value="HELICASE_CTER"/>
    <property type="match status" value="1"/>
</dbReference>
<dbReference type="Gene3D" id="1.10.10.10">
    <property type="entry name" value="Winged helix-like DNA-binding domain superfamily/Winged helix DNA-binding domain"/>
    <property type="match status" value="1"/>
</dbReference>
<evidence type="ECO:0000256" key="6">
    <source>
        <dbReference type="ARBA" id="ARBA00022763"/>
    </source>
</evidence>
<evidence type="ECO:0000256" key="9">
    <source>
        <dbReference type="ARBA" id="ARBA00022833"/>
    </source>
</evidence>
<dbReference type="InterPro" id="IPR027417">
    <property type="entry name" value="P-loop_NTPase"/>
</dbReference>
<dbReference type="GO" id="GO:0043138">
    <property type="term" value="F:3'-5' DNA helicase activity"/>
    <property type="evidence" value="ECO:0007669"/>
    <property type="project" value="UniProtKB-EC"/>
</dbReference>
<accession>A0A0A8HRZ8</accession>
<dbReference type="InterPro" id="IPR044876">
    <property type="entry name" value="HRDC_dom_sf"/>
</dbReference>
<dbReference type="SUPFAM" id="SSF52540">
    <property type="entry name" value="P-loop containing nucleoside triphosphate hydrolases"/>
    <property type="match status" value="1"/>
</dbReference>
<dbReference type="GO" id="GO:0046872">
    <property type="term" value="F:metal ion binding"/>
    <property type="evidence" value="ECO:0007669"/>
    <property type="project" value="UniProtKB-KW"/>
</dbReference>
<evidence type="ECO:0000313" key="21">
    <source>
        <dbReference type="Proteomes" id="UP000285625"/>
    </source>
</evidence>
<dbReference type="GO" id="GO:0003677">
    <property type="term" value="F:DNA binding"/>
    <property type="evidence" value="ECO:0007669"/>
    <property type="project" value="UniProtKB-KW"/>
</dbReference>
<keyword evidence="12" id="KW-0233">DNA recombination</keyword>
<dbReference type="GO" id="GO:0005737">
    <property type="term" value="C:cytoplasm"/>
    <property type="evidence" value="ECO:0007669"/>
    <property type="project" value="TreeGrafter"/>
</dbReference>
<feature type="domain" description="Helicase C-terminal" evidence="19">
    <location>
        <begin position="211"/>
        <end position="362"/>
    </location>
</feature>
<keyword evidence="14" id="KW-0413">Isomerase</keyword>
<dbReference type="STRING" id="1284.SHYC_10115"/>
<dbReference type="NCBIfam" id="TIGR00614">
    <property type="entry name" value="recQ_fam"/>
    <property type="match status" value="1"/>
</dbReference>
<dbReference type="PROSITE" id="PS50967">
    <property type="entry name" value="HRDC"/>
    <property type="match status" value="1"/>
</dbReference>
<dbReference type="PANTHER" id="PTHR13710:SF105">
    <property type="entry name" value="ATP-DEPENDENT DNA HELICASE Q1"/>
    <property type="match status" value="1"/>
</dbReference>
<dbReference type="InterPro" id="IPR032284">
    <property type="entry name" value="RecQ_Zn-bd"/>
</dbReference>
<keyword evidence="4" id="KW-0479">Metal-binding</keyword>
<dbReference type="GO" id="GO:0016787">
    <property type="term" value="F:hydrolase activity"/>
    <property type="evidence" value="ECO:0007669"/>
    <property type="project" value="UniProtKB-KW"/>
</dbReference>
<evidence type="ECO:0000256" key="3">
    <source>
        <dbReference type="ARBA" id="ARBA00005446"/>
    </source>
</evidence>
<keyword evidence="10" id="KW-0067">ATP-binding</keyword>
<dbReference type="GO" id="GO:0043590">
    <property type="term" value="C:bacterial nucleoid"/>
    <property type="evidence" value="ECO:0007669"/>
    <property type="project" value="TreeGrafter"/>
</dbReference>
<feature type="domain" description="Helicase ATP-binding" evidence="18">
    <location>
        <begin position="22"/>
        <end position="191"/>
    </location>
</feature>
<dbReference type="EMBL" id="QXVO01000015">
    <property type="protein sequence ID" value="RIO45880.1"/>
    <property type="molecule type" value="Genomic_DNA"/>
</dbReference>
<keyword evidence="9" id="KW-0862">Zinc</keyword>